<keyword evidence="5" id="KW-1185">Reference proteome</keyword>
<protein>
    <submittedName>
        <fullName evidence="4">Helix-turn-helix domain-containing protein</fullName>
    </submittedName>
</protein>
<dbReference type="CDD" id="cd00093">
    <property type="entry name" value="HTH_XRE"/>
    <property type="match status" value="1"/>
</dbReference>
<keyword evidence="2" id="KW-1133">Transmembrane helix</keyword>
<feature type="transmembrane region" description="Helical" evidence="2">
    <location>
        <begin position="183"/>
        <end position="201"/>
    </location>
</feature>
<dbReference type="Gene3D" id="1.10.260.40">
    <property type="entry name" value="lambda repressor-like DNA-binding domains"/>
    <property type="match status" value="1"/>
</dbReference>
<keyword evidence="1" id="KW-0238">DNA-binding</keyword>
<reference evidence="4 5" key="1">
    <citation type="journal article" date="2020" name="New Microbes New Infect">
        <title>Sellimonas caecigallum sp. nov., description and genome sequence of a new member of the Sellimonas genus isolated from the cecum of feral chicken.</title>
        <authorList>
            <person name="Wongkuna S."/>
            <person name="Ghimire S."/>
            <person name="Antony L."/>
            <person name="Chankhamhaengdecha S."/>
            <person name="Janvilisri T."/>
            <person name="Scaria J."/>
        </authorList>
    </citation>
    <scope>NUCLEOTIDE SEQUENCE [LARGE SCALE GENOMIC DNA]</scope>
    <source>
        <strain evidence="4 5">SW451</strain>
    </source>
</reference>
<comment type="caution">
    <text evidence="4">The sequence shown here is derived from an EMBL/GenBank/DDBJ whole genome shotgun (WGS) entry which is preliminary data.</text>
</comment>
<keyword evidence="2" id="KW-0812">Transmembrane</keyword>
<keyword evidence="2" id="KW-0472">Membrane</keyword>
<dbReference type="PANTHER" id="PTHR46558:SF13">
    <property type="entry name" value="HTH-TYPE TRANSCRIPTIONAL REGULATOR IMMR"/>
    <property type="match status" value="1"/>
</dbReference>
<organism evidence="4 5">
    <name type="scientific">Sellimonas caecigallum</name>
    <dbReference type="NCBI Taxonomy" id="2592333"/>
    <lineage>
        <taxon>Bacteria</taxon>
        <taxon>Bacillati</taxon>
        <taxon>Bacillota</taxon>
        <taxon>Clostridia</taxon>
        <taxon>Lachnospirales</taxon>
        <taxon>Lachnospiraceae</taxon>
        <taxon>Sellimonas</taxon>
    </lineage>
</organism>
<feature type="transmembrane region" description="Helical" evidence="2">
    <location>
        <begin position="89"/>
        <end position="109"/>
    </location>
</feature>
<gene>
    <name evidence="4" type="ORF">FLB61_02575</name>
</gene>
<dbReference type="Proteomes" id="UP000779049">
    <property type="component" value="Unassembled WGS sequence"/>
</dbReference>
<dbReference type="InterPro" id="IPR001387">
    <property type="entry name" value="Cro/C1-type_HTH"/>
</dbReference>
<feature type="transmembrane region" description="Helical" evidence="2">
    <location>
        <begin position="115"/>
        <end position="137"/>
    </location>
</feature>
<feature type="transmembrane region" description="Helical" evidence="2">
    <location>
        <begin position="144"/>
        <end position="163"/>
    </location>
</feature>
<proteinExistence type="predicted"/>
<evidence type="ECO:0000256" key="1">
    <source>
        <dbReference type="ARBA" id="ARBA00023125"/>
    </source>
</evidence>
<name>A0ABS7L4M6_9FIRM</name>
<dbReference type="SMART" id="SM00530">
    <property type="entry name" value="HTH_XRE"/>
    <property type="match status" value="1"/>
</dbReference>
<dbReference type="RefSeq" id="WP_221919323.1">
    <property type="nucleotide sequence ID" value="NZ_CP173660.1"/>
</dbReference>
<dbReference type="SUPFAM" id="SSF47413">
    <property type="entry name" value="lambda repressor-like DNA-binding domains"/>
    <property type="match status" value="1"/>
</dbReference>
<dbReference type="Pfam" id="PF01381">
    <property type="entry name" value="HTH_3"/>
    <property type="match status" value="1"/>
</dbReference>
<accession>A0ABS7L4M6</accession>
<evidence type="ECO:0000313" key="5">
    <source>
        <dbReference type="Proteomes" id="UP000779049"/>
    </source>
</evidence>
<evidence type="ECO:0000259" key="3">
    <source>
        <dbReference type="PROSITE" id="PS50943"/>
    </source>
</evidence>
<dbReference type="EMBL" id="VIRV01000002">
    <property type="protein sequence ID" value="MBY0757991.1"/>
    <property type="molecule type" value="Genomic_DNA"/>
</dbReference>
<evidence type="ECO:0000256" key="2">
    <source>
        <dbReference type="SAM" id="Phobius"/>
    </source>
</evidence>
<dbReference type="InterPro" id="IPR010982">
    <property type="entry name" value="Lambda_DNA-bd_dom_sf"/>
</dbReference>
<sequence>MDIGQRLKEARKRAKITQETAAERIGVSRQTISNWENNRSYPDILYVIDLSRLYNISLDELLKEDEKMMAYLAESTDVVKSRKALGRRLLLLTDLLIWMGCILIFWLGAKENAMGYSILFLHIVFPVVIFVSSIFVGKDDGWNAYKWLMLLFFGVLYMLVPYATFSMANMRTFDKVNLPQLSAMLPGILCAAAGIAAGTLVERRKKRRESQKDQRGSFSRP</sequence>
<dbReference type="PANTHER" id="PTHR46558">
    <property type="entry name" value="TRACRIPTIONAL REGULATORY PROTEIN-RELATED-RELATED"/>
    <property type="match status" value="1"/>
</dbReference>
<feature type="domain" description="HTH cro/C1-type" evidence="3">
    <location>
        <begin position="7"/>
        <end position="61"/>
    </location>
</feature>
<evidence type="ECO:0000313" key="4">
    <source>
        <dbReference type="EMBL" id="MBY0757991.1"/>
    </source>
</evidence>
<dbReference type="PROSITE" id="PS50943">
    <property type="entry name" value="HTH_CROC1"/>
    <property type="match status" value="1"/>
</dbReference>